<reference evidence="2" key="1">
    <citation type="submission" date="2022-03" db="EMBL/GenBank/DDBJ databases">
        <authorList>
            <person name="Sayadi A."/>
        </authorList>
    </citation>
    <scope>NUCLEOTIDE SEQUENCE</scope>
</reference>
<dbReference type="AlphaFoldDB" id="A0A9P0L5Q0"/>
<proteinExistence type="predicted"/>
<keyword evidence="3" id="KW-1185">Reference proteome</keyword>
<comment type="caution">
    <text evidence="2">The sequence shown here is derived from an EMBL/GenBank/DDBJ whole genome shotgun (WGS) entry which is preliminary data.</text>
</comment>
<evidence type="ECO:0000256" key="1">
    <source>
        <dbReference type="SAM" id="MobiDB-lite"/>
    </source>
</evidence>
<protein>
    <submittedName>
        <fullName evidence="2">Uncharacterized protein</fullName>
    </submittedName>
</protein>
<feature type="region of interest" description="Disordered" evidence="1">
    <location>
        <begin position="42"/>
        <end position="66"/>
    </location>
</feature>
<gene>
    <name evidence="2" type="ORF">ACAOBT_LOCUS16267</name>
</gene>
<dbReference type="EMBL" id="CAKOFQ010006961">
    <property type="protein sequence ID" value="CAH1984715.1"/>
    <property type="molecule type" value="Genomic_DNA"/>
</dbReference>
<feature type="compositionally biased region" description="Polar residues" evidence="1">
    <location>
        <begin position="42"/>
        <end position="51"/>
    </location>
</feature>
<sequence length="103" mass="11763">MELLEINWLPTSYKHRWSSLLWNEMIQWCLVLFSQTSCPRIPRQTTRSSGCLRTDSRNTSKHSRDSRATTCCVCRAKISSRSAGTRMGSGCIMHSIPRQSPLS</sequence>
<organism evidence="2 3">
    <name type="scientific">Acanthoscelides obtectus</name>
    <name type="common">Bean weevil</name>
    <name type="synonym">Bruchus obtectus</name>
    <dbReference type="NCBI Taxonomy" id="200917"/>
    <lineage>
        <taxon>Eukaryota</taxon>
        <taxon>Metazoa</taxon>
        <taxon>Ecdysozoa</taxon>
        <taxon>Arthropoda</taxon>
        <taxon>Hexapoda</taxon>
        <taxon>Insecta</taxon>
        <taxon>Pterygota</taxon>
        <taxon>Neoptera</taxon>
        <taxon>Endopterygota</taxon>
        <taxon>Coleoptera</taxon>
        <taxon>Polyphaga</taxon>
        <taxon>Cucujiformia</taxon>
        <taxon>Chrysomeloidea</taxon>
        <taxon>Chrysomelidae</taxon>
        <taxon>Bruchinae</taxon>
        <taxon>Bruchini</taxon>
        <taxon>Acanthoscelides</taxon>
    </lineage>
</organism>
<name>A0A9P0L5Q0_ACAOB</name>
<accession>A0A9P0L5Q0</accession>
<evidence type="ECO:0000313" key="3">
    <source>
        <dbReference type="Proteomes" id="UP001152888"/>
    </source>
</evidence>
<evidence type="ECO:0000313" key="2">
    <source>
        <dbReference type="EMBL" id="CAH1984715.1"/>
    </source>
</evidence>
<feature type="compositionally biased region" description="Basic and acidic residues" evidence="1">
    <location>
        <begin position="54"/>
        <end position="66"/>
    </location>
</feature>
<dbReference type="Proteomes" id="UP001152888">
    <property type="component" value="Unassembled WGS sequence"/>
</dbReference>